<evidence type="ECO:0000313" key="2">
    <source>
        <dbReference type="EMBL" id="BAG29645.1"/>
    </source>
</evidence>
<evidence type="ECO:0000259" key="1">
    <source>
        <dbReference type="SMART" id="SM00909"/>
    </source>
</evidence>
<dbReference type="AlphaFoldDB" id="B2GHU2"/>
<evidence type="ECO:0000313" key="3">
    <source>
        <dbReference type="Proteomes" id="UP000008838"/>
    </source>
</evidence>
<dbReference type="Proteomes" id="UP000008838">
    <property type="component" value="Chromosome"/>
</dbReference>
<gene>
    <name evidence="2" type="ordered locus">KRH_12980</name>
</gene>
<dbReference type="HOGENOM" id="CLU_057058_0_0_11"/>
<dbReference type="SMART" id="SM00909">
    <property type="entry name" value="Germane"/>
    <property type="match status" value="1"/>
</dbReference>
<dbReference type="eggNOG" id="COG5401">
    <property type="taxonomic scope" value="Bacteria"/>
</dbReference>
<feature type="domain" description="GerMN" evidence="1">
    <location>
        <begin position="187"/>
        <end position="283"/>
    </location>
</feature>
<accession>B2GHU2</accession>
<organism evidence="2 3">
    <name type="scientific">Kocuria rhizophila (strain ATCC 9341 / DSM 348 / NBRC 103217 / DC2201)</name>
    <dbReference type="NCBI Taxonomy" id="378753"/>
    <lineage>
        <taxon>Bacteria</taxon>
        <taxon>Bacillati</taxon>
        <taxon>Actinomycetota</taxon>
        <taxon>Actinomycetes</taxon>
        <taxon>Micrococcales</taxon>
        <taxon>Micrococcaceae</taxon>
        <taxon>Kocuria</taxon>
    </lineage>
</organism>
<name>B2GHU2_KOCRD</name>
<sequence length="398" mass="41374">MQSGNGRPARAPGLASTRFHWVGCGAWPVHRTVAHTASHGTALLQVLPAPLRLPTTGPACARAGAHEGRARNHCTRLEHEGEGARMSTADRAPRRTLHRALTRATTVALAGSLAVGLCSCGNAADRPDNNSAAAPGIGSAPLATDNSVDGVATEQAPVYWVGTGDQAGYLFREFRTPETTDVADPVARAAITVTASSPSDPDYRTLWTAVDSVGTSVSPSGTVTVDLPAAAVAAQLSEEDARMALQQMVYTVSAAAVTAGLLDASTAKEVRILVDGRTGYRAFGSVDLNDPLTRDPAVAAPIWLVDPQTGADPGSPVTVFARVLPSVHNVRWEIVSGERRVKGDSVKAASPGTDPTVGTELRTTVDLAPGKYTFRVVGTDDHGTTLTDDHEVTVSSGR</sequence>
<dbReference type="STRING" id="378753.KRH_12980"/>
<dbReference type="KEGG" id="krh:KRH_12980"/>
<dbReference type="EMBL" id="AP009152">
    <property type="protein sequence ID" value="BAG29645.1"/>
    <property type="molecule type" value="Genomic_DNA"/>
</dbReference>
<dbReference type="Pfam" id="PF10646">
    <property type="entry name" value="Germane"/>
    <property type="match status" value="1"/>
</dbReference>
<protein>
    <recommendedName>
        <fullName evidence="1">GerMN domain-containing protein</fullName>
    </recommendedName>
</protein>
<proteinExistence type="predicted"/>
<keyword evidence="3" id="KW-1185">Reference proteome</keyword>
<dbReference type="InterPro" id="IPR019606">
    <property type="entry name" value="GerMN"/>
</dbReference>
<reference evidence="2 3" key="1">
    <citation type="journal article" date="2008" name="J. Bacteriol.">
        <title>Complete genome sequence of the soil actinomycete Kocuria rhizophila.</title>
        <authorList>
            <person name="Takarada H."/>
            <person name="Sekine M."/>
            <person name="Kosugi H."/>
            <person name="Matsuo Y."/>
            <person name="Fujisawa T."/>
            <person name="Omata S."/>
            <person name="Kishi E."/>
            <person name="Shimizu A."/>
            <person name="Tsukatani N."/>
            <person name="Tanikawa S."/>
            <person name="Fujita N."/>
            <person name="Harayama S."/>
        </authorList>
    </citation>
    <scope>NUCLEOTIDE SEQUENCE [LARGE SCALE GENOMIC DNA]</scope>
    <source>
        <strain evidence="3">ATCC 9341 / DSM 348 / NBRC 103217 / DC2201</strain>
    </source>
</reference>